<evidence type="ECO:0000256" key="4">
    <source>
        <dbReference type="ARBA" id="ARBA00022771"/>
    </source>
</evidence>
<dbReference type="FunFam" id="3.30.160.60:FF:001155">
    <property type="entry name" value="Zinc finger 30C"/>
    <property type="match status" value="1"/>
</dbReference>
<dbReference type="PANTHER" id="PTHR23235">
    <property type="entry name" value="KRUEPPEL-LIKE TRANSCRIPTION FACTOR"/>
    <property type="match status" value="1"/>
</dbReference>
<dbReference type="PROSITE" id="PS50157">
    <property type="entry name" value="ZINC_FINGER_C2H2_2"/>
    <property type="match status" value="3"/>
</dbReference>
<dbReference type="PANTHER" id="PTHR23235:SF142">
    <property type="entry name" value="ZINC FINGER PROTEIN 384"/>
    <property type="match status" value="1"/>
</dbReference>
<keyword evidence="2" id="KW-0479">Metal-binding</keyword>
<evidence type="ECO:0000256" key="6">
    <source>
        <dbReference type="ARBA" id="ARBA00023125"/>
    </source>
</evidence>
<evidence type="ECO:0000256" key="3">
    <source>
        <dbReference type="ARBA" id="ARBA00022737"/>
    </source>
</evidence>
<accession>A0A7N6FK10</accession>
<dbReference type="GO" id="GO:0005634">
    <property type="term" value="C:nucleus"/>
    <property type="evidence" value="ECO:0007669"/>
    <property type="project" value="UniProtKB-SubCell"/>
</dbReference>
<dbReference type="AlphaFoldDB" id="A0A7N6FK10"/>
<dbReference type="GO" id="GO:0000978">
    <property type="term" value="F:RNA polymerase II cis-regulatory region sequence-specific DNA binding"/>
    <property type="evidence" value="ECO:0007669"/>
    <property type="project" value="TreeGrafter"/>
</dbReference>
<dbReference type="PROSITE" id="PS00028">
    <property type="entry name" value="ZINC_FINGER_C2H2_1"/>
    <property type="match status" value="3"/>
</dbReference>
<dbReference type="SUPFAM" id="SSF57667">
    <property type="entry name" value="beta-beta-alpha zinc fingers"/>
    <property type="match status" value="2"/>
</dbReference>
<dbReference type="GO" id="GO:0000981">
    <property type="term" value="F:DNA-binding transcription factor activity, RNA polymerase II-specific"/>
    <property type="evidence" value="ECO:0007669"/>
    <property type="project" value="TreeGrafter"/>
</dbReference>
<reference evidence="10" key="3">
    <citation type="submission" date="2025-09" db="UniProtKB">
        <authorList>
            <consortium name="Ensembl"/>
        </authorList>
    </citation>
    <scope>IDENTIFICATION</scope>
</reference>
<dbReference type="SMART" id="SM00355">
    <property type="entry name" value="ZnF_C2H2"/>
    <property type="match status" value="3"/>
</dbReference>
<evidence type="ECO:0000259" key="9">
    <source>
        <dbReference type="PROSITE" id="PS50157"/>
    </source>
</evidence>
<evidence type="ECO:0000256" key="2">
    <source>
        <dbReference type="ARBA" id="ARBA00022723"/>
    </source>
</evidence>
<reference evidence="10" key="1">
    <citation type="submission" date="2021-04" db="EMBL/GenBank/DDBJ databases">
        <authorList>
            <consortium name="Wellcome Sanger Institute Data Sharing"/>
        </authorList>
    </citation>
    <scope>NUCLEOTIDE SEQUENCE [LARGE SCALE GENOMIC DNA]</scope>
</reference>
<feature type="domain" description="C2H2-type" evidence="9">
    <location>
        <begin position="171"/>
        <end position="196"/>
    </location>
</feature>
<proteinExistence type="predicted"/>
<dbReference type="InterPro" id="IPR013087">
    <property type="entry name" value="Znf_C2H2_type"/>
</dbReference>
<keyword evidence="5" id="KW-0862">Zinc</keyword>
<keyword evidence="6" id="KW-0238">DNA-binding</keyword>
<comment type="subcellular location">
    <subcellularLocation>
        <location evidence="1">Nucleus</location>
    </subcellularLocation>
</comment>
<dbReference type="InParanoid" id="A0A7N6FK10"/>
<evidence type="ECO:0000313" key="10">
    <source>
        <dbReference type="Ensembl" id="ENSATEP00000067105.1"/>
    </source>
</evidence>
<sequence>MVSSSVSVDQVATAVCPQVKNSTALGVTIKLQAALQHLQRPVKKPPSALANSATTALSATHAQVVNFNRLPSTSKAAASALLSVQRVHLGDKQSAALNRASAPWVSVKTHHQHLLRCGQCGKCFPHPSNLKAHLQTHTGERPFCCSLCGRSFTKLSNLKAHRRVHTGERPYCCLACGKRFTQKCNLKRHQRIHLDV</sequence>
<evidence type="ECO:0000313" key="11">
    <source>
        <dbReference type="Proteomes" id="UP000265040"/>
    </source>
</evidence>
<dbReference type="Gene3D" id="3.30.160.60">
    <property type="entry name" value="Classic Zinc Finger"/>
    <property type="match status" value="3"/>
</dbReference>
<evidence type="ECO:0000256" key="5">
    <source>
        <dbReference type="ARBA" id="ARBA00022833"/>
    </source>
</evidence>
<evidence type="ECO:0000256" key="7">
    <source>
        <dbReference type="ARBA" id="ARBA00023242"/>
    </source>
</evidence>
<reference evidence="10" key="2">
    <citation type="submission" date="2025-08" db="UniProtKB">
        <authorList>
            <consortium name="Ensembl"/>
        </authorList>
    </citation>
    <scope>IDENTIFICATION</scope>
</reference>
<dbReference type="Proteomes" id="UP000265040">
    <property type="component" value="Chromosome 1"/>
</dbReference>
<feature type="domain" description="C2H2-type" evidence="9">
    <location>
        <begin position="143"/>
        <end position="170"/>
    </location>
</feature>
<dbReference type="InterPro" id="IPR036236">
    <property type="entry name" value="Znf_C2H2_sf"/>
</dbReference>
<dbReference type="Ensembl" id="ENSATET00000048749.1">
    <property type="protein sequence ID" value="ENSATEP00000067105.1"/>
    <property type="gene ID" value="ENSATEG00000027062.1"/>
</dbReference>
<dbReference type="GO" id="GO:0008270">
    <property type="term" value="F:zinc ion binding"/>
    <property type="evidence" value="ECO:0007669"/>
    <property type="project" value="UniProtKB-KW"/>
</dbReference>
<organism evidence="10 11">
    <name type="scientific">Anabas testudineus</name>
    <name type="common">Climbing perch</name>
    <name type="synonym">Anthias testudineus</name>
    <dbReference type="NCBI Taxonomy" id="64144"/>
    <lineage>
        <taxon>Eukaryota</taxon>
        <taxon>Metazoa</taxon>
        <taxon>Chordata</taxon>
        <taxon>Craniata</taxon>
        <taxon>Vertebrata</taxon>
        <taxon>Euteleostomi</taxon>
        <taxon>Actinopterygii</taxon>
        <taxon>Neopterygii</taxon>
        <taxon>Teleostei</taxon>
        <taxon>Neoteleostei</taxon>
        <taxon>Acanthomorphata</taxon>
        <taxon>Anabantaria</taxon>
        <taxon>Anabantiformes</taxon>
        <taxon>Anabantoidei</taxon>
        <taxon>Anabantidae</taxon>
        <taxon>Anabas</taxon>
    </lineage>
</organism>
<keyword evidence="3" id="KW-0677">Repeat</keyword>
<keyword evidence="7" id="KW-0539">Nucleus</keyword>
<evidence type="ECO:0000256" key="8">
    <source>
        <dbReference type="PROSITE-ProRule" id="PRU00042"/>
    </source>
</evidence>
<dbReference type="GeneTree" id="ENSGT01150000286953"/>
<dbReference type="FunFam" id="3.30.160.60:FF:000358">
    <property type="entry name" value="zinc finger protein 24"/>
    <property type="match status" value="1"/>
</dbReference>
<evidence type="ECO:0000256" key="1">
    <source>
        <dbReference type="ARBA" id="ARBA00004123"/>
    </source>
</evidence>
<dbReference type="GO" id="GO:0000122">
    <property type="term" value="P:negative regulation of transcription by RNA polymerase II"/>
    <property type="evidence" value="ECO:0007669"/>
    <property type="project" value="UniProtKB-ARBA"/>
</dbReference>
<name>A0A7N6FK10_ANATE</name>
<keyword evidence="4 8" id="KW-0863">Zinc-finger</keyword>
<dbReference type="Pfam" id="PF00096">
    <property type="entry name" value="zf-C2H2"/>
    <property type="match status" value="3"/>
</dbReference>
<dbReference type="FunFam" id="3.30.160.60:FF:001465">
    <property type="entry name" value="Zinc finger protein 560"/>
    <property type="match status" value="1"/>
</dbReference>
<feature type="domain" description="C2H2-type" evidence="9">
    <location>
        <begin position="115"/>
        <end position="142"/>
    </location>
</feature>
<keyword evidence="11" id="KW-1185">Reference proteome</keyword>
<protein>
    <recommendedName>
        <fullName evidence="9">C2H2-type domain-containing protein</fullName>
    </recommendedName>
</protein>
<dbReference type="OrthoDB" id="8922241at2759"/>